<reference evidence="2" key="1">
    <citation type="submission" date="2023-05" db="EMBL/GenBank/DDBJ databases">
        <title>Genome and transcriptome analyses reveal genes involved in the formation of fine ridges on petal epidermal cells in Hibiscus trionum.</title>
        <authorList>
            <person name="Koshimizu S."/>
            <person name="Masuda S."/>
            <person name="Ishii T."/>
            <person name="Shirasu K."/>
            <person name="Hoshino A."/>
            <person name="Arita M."/>
        </authorList>
    </citation>
    <scope>NUCLEOTIDE SEQUENCE</scope>
    <source>
        <strain evidence="2">Hamamatsu line</strain>
    </source>
</reference>
<dbReference type="OrthoDB" id="1434514at2759"/>
<name>A0A9W7I657_HIBTR</name>
<dbReference type="AlphaFoldDB" id="A0A9W7I657"/>
<evidence type="ECO:0000259" key="1">
    <source>
        <dbReference type="PROSITE" id="PS50878"/>
    </source>
</evidence>
<evidence type="ECO:0000313" key="3">
    <source>
        <dbReference type="Proteomes" id="UP001165190"/>
    </source>
</evidence>
<accession>A0A9W7I657</accession>
<keyword evidence="3" id="KW-1185">Reference proteome</keyword>
<dbReference type="EMBL" id="BSYR01000022">
    <property type="protein sequence ID" value="GMI89291.1"/>
    <property type="molecule type" value="Genomic_DNA"/>
</dbReference>
<protein>
    <recommendedName>
        <fullName evidence="1">Reverse transcriptase domain-containing protein</fullName>
    </recommendedName>
</protein>
<dbReference type="PROSITE" id="PS50878">
    <property type="entry name" value="RT_POL"/>
    <property type="match status" value="1"/>
</dbReference>
<organism evidence="2 3">
    <name type="scientific">Hibiscus trionum</name>
    <name type="common">Flower of an hour</name>
    <dbReference type="NCBI Taxonomy" id="183268"/>
    <lineage>
        <taxon>Eukaryota</taxon>
        <taxon>Viridiplantae</taxon>
        <taxon>Streptophyta</taxon>
        <taxon>Embryophyta</taxon>
        <taxon>Tracheophyta</taxon>
        <taxon>Spermatophyta</taxon>
        <taxon>Magnoliopsida</taxon>
        <taxon>eudicotyledons</taxon>
        <taxon>Gunneridae</taxon>
        <taxon>Pentapetalae</taxon>
        <taxon>rosids</taxon>
        <taxon>malvids</taxon>
        <taxon>Malvales</taxon>
        <taxon>Malvaceae</taxon>
        <taxon>Malvoideae</taxon>
        <taxon>Hibiscus</taxon>
    </lineage>
</organism>
<dbReference type="InterPro" id="IPR000477">
    <property type="entry name" value="RT_dom"/>
</dbReference>
<dbReference type="PANTHER" id="PTHR33116:SF75">
    <property type="entry name" value="RIBONUCLEASE H PROTEIN"/>
    <property type="match status" value="1"/>
</dbReference>
<dbReference type="Proteomes" id="UP001165190">
    <property type="component" value="Unassembled WGS sequence"/>
</dbReference>
<dbReference type="InterPro" id="IPR043502">
    <property type="entry name" value="DNA/RNA_pol_sf"/>
</dbReference>
<dbReference type="PANTHER" id="PTHR33116">
    <property type="entry name" value="REVERSE TRANSCRIPTASE ZINC-BINDING DOMAIN-CONTAINING PROTEIN-RELATED-RELATED"/>
    <property type="match status" value="1"/>
</dbReference>
<dbReference type="Pfam" id="PF00078">
    <property type="entry name" value="RVT_1"/>
    <property type="match status" value="1"/>
</dbReference>
<sequence>MSVLINGSPTRIFHISRGLRQGCPLSPLLFNLVAEVLSSLFREAVAKGFLCGFKCQDSSIEISHLQFADDLLVFCGKSETQIRNCIRILRGFELVSGLSLNLRKSKLIGLNVEQSKVDRWASLLHCKSEKLPSSYLGLPLGNLKNFAAIWDPIVEKFKSKFAGWKTKLLSFGGRITLIKSVLSSLPLYFISLFPMPNSVSLKLSKLIVNFLWGSLEKRSIHWIKWETLCLPKEAGGLGLMDFDNMSEALRSKWLWRYGSEPNALWRKFVAALYEQDSSSMLPENLKTTNKSWVWRGIIRPLTNKDSVFSRNIHFSVGNGKRIKFWSETWIGNTPLKELFPRMYALAVNKSGVIAEFGHFEDGIWLWKIEFRRRTFDWENEVREAFFDLISSGKLCQDISDNVRWKANSNGIFSVKSFCSAAIGDMMIRDDFWKLVWVKAAPLMSKRLYGNLHTEEFLPGLNWLKEAVSKINILPVRFAVKNLKQFLTFSAIVL</sequence>
<feature type="domain" description="Reverse transcriptase" evidence="1">
    <location>
        <begin position="1"/>
        <end position="140"/>
    </location>
</feature>
<evidence type="ECO:0000313" key="2">
    <source>
        <dbReference type="EMBL" id="GMI89291.1"/>
    </source>
</evidence>
<proteinExistence type="predicted"/>
<gene>
    <name evidence="2" type="ORF">HRI_002598400</name>
</gene>
<comment type="caution">
    <text evidence="2">The sequence shown here is derived from an EMBL/GenBank/DDBJ whole genome shotgun (WGS) entry which is preliminary data.</text>
</comment>
<dbReference type="SUPFAM" id="SSF56672">
    <property type="entry name" value="DNA/RNA polymerases"/>
    <property type="match status" value="1"/>
</dbReference>